<accession>A0ABT3RRL4</accession>
<feature type="transmembrane region" description="Helical" evidence="9">
    <location>
        <begin position="32"/>
        <end position="51"/>
    </location>
</feature>
<feature type="transmembrane region" description="Helical" evidence="9">
    <location>
        <begin position="183"/>
        <end position="198"/>
    </location>
</feature>
<evidence type="ECO:0000256" key="2">
    <source>
        <dbReference type="ARBA" id="ARBA00008034"/>
    </source>
</evidence>
<keyword evidence="6 9" id="KW-1133">Transmembrane helix</keyword>
<evidence type="ECO:0000256" key="4">
    <source>
        <dbReference type="ARBA" id="ARBA00022475"/>
    </source>
</evidence>
<keyword evidence="5 8" id="KW-0812">Transmembrane</keyword>
<evidence type="ECO:0000313" key="11">
    <source>
        <dbReference type="Proteomes" id="UP001209885"/>
    </source>
</evidence>
<comment type="similarity">
    <text evidence="2 8">Belongs to the ABC-3 integral membrane protein family.</text>
</comment>
<feature type="transmembrane region" description="Helical" evidence="9">
    <location>
        <begin position="255"/>
        <end position="274"/>
    </location>
</feature>
<gene>
    <name evidence="10" type="ORF">OO013_10280</name>
</gene>
<feature type="transmembrane region" description="Helical" evidence="9">
    <location>
        <begin position="57"/>
        <end position="77"/>
    </location>
</feature>
<evidence type="ECO:0000256" key="3">
    <source>
        <dbReference type="ARBA" id="ARBA00022448"/>
    </source>
</evidence>
<dbReference type="Pfam" id="PF00950">
    <property type="entry name" value="ABC-3"/>
    <property type="match status" value="1"/>
</dbReference>
<name>A0ABT3RRL4_9BACT</name>
<organism evidence="10 11">
    <name type="scientific">Mangrovivirga halotolerans</name>
    <dbReference type="NCBI Taxonomy" id="2993936"/>
    <lineage>
        <taxon>Bacteria</taxon>
        <taxon>Pseudomonadati</taxon>
        <taxon>Bacteroidota</taxon>
        <taxon>Cytophagia</taxon>
        <taxon>Cytophagales</taxon>
        <taxon>Mangrovivirgaceae</taxon>
        <taxon>Mangrovivirga</taxon>
    </lineage>
</organism>
<comment type="subcellular location">
    <subcellularLocation>
        <location evidence="1 8">Cell membrane</location>
        <topology evidence="1 8">Multi-pass membrane protein</topology>
    </subcellularLocation>
</comment>
<evidence type="ECO:0000256" key="6">
    <source>
        <dbReference type="ARBA" id="ARBA00022989"/>
    </source>
</evidence>
<feature type="transmembrane region" description="Helical" evidence="9">
    <location>
        <begin position="6"/>
        <end position="25"/>
    </location>
</feature>
<dbReference type="Proteomes" id="UP001209885">
    <property type="component" value="Unassembled WGS sequence"/>
</dbReference>
<protein>
    <submittedName>
        <fullName evidence="10">Metal ABC transporter permease</fullName>
    </submittedName>
</protein>
<evidence type="ECO:0000256" key="5">
    <source>
        <dbReference type="ARBA" id="ARBA00022692"/>
    </source>
</evidence>
<evidence type="ECO:0000256" key="7">
    <source>
        <dbReference type="ARBA" id="ARBA00023136"/>
    </source>
</evidence>
<comment type="caution">
    <text evidence="10">The sequence shown here is derived from an EMBL/GenBank/DDBJ whole genome shotgun (WGS) entry which is preliminary data.</text>
</comment>
<feature type="transmembrane region" description="Helical" evidence="9">
    <location>
        <begin position="230"/>
        <end position="249"/>
    </location>
</feature>
<dbReference type="InterPro" id="IPR001626">
    <property type="entry name" value="ABC_TroCD"/>
</dbReference>
<keyword evidence="3 8" id="KW-0813">Transport</keyword>
<dbReference type="CDD" id="cd06550">
    <property type="entry name" value="TM_ABC_iron-siderophores_like"/>
    <property type="match status" value="1"/>
</dbReference>
<sequence length="288" mass="31376">MDALIIITVGFLVAFNCGILGSFLVLRKMAMIGDAISHAVLPGIVIAFMLSGSRENIFMMIGAGVIGVFVTIMIEVLTRKGKIPVDAAIGYSFTFLFAIGIILLTAFADDVDIDEQCVLYGEIIYIPFNVWVTQGGLHLGPTALWIVGLNTFIVLIVILSFYKELLITSFNPDFADSIGIKPIVWHYVLMGLVSYTAVSSFESVGAVLVVGLIIIPPATAYLITERLNKMLIYTTIIALITSILGYYLAFLLNVSVAGAMITISGTIFLLVFYLSNRYNKKVIMSKSE</sequence>
<dbReference type="SUPFAM" id="SSF81345">
    <property type="entry name" value="ABC transporter involved in vitamin B12 uptake, BtuC"/>
    <property type="match status" value="1"/>
</dbReference>
<reference evidence="10 11" key="1">
    <citation type="submission" date="2022-11" db="EMBL/GenBank/DDBJ databases">
        <title>The characterization of three novel Bacteroidetes species and genomic analysis of their roles in tidal elemental geochemical cycles.</title>
        <authorList>
            <person name="Ma K."/>
        </authorList>
    </citation>
    <scope>NUCLEOTIDE SEQUENCE [LARGE SCALE GENOMIC DNA]</scope>
    <source>
        <strain evidence="10 11">M17</strain>
    </source>
</reference>
<proteinExistence type="inferred from homology"/>
<evidence type="ECO:0000313" key="10">
    <source>
        <dbReference type="EMBL" id="MCX2744255.1"/>
    </source>
</evidence>
<keyword evidence="11" id="KW-1185">Reference proteome</keyword>
<dbReference type="RefSeq" id="WP_266056720.1">
    <property type="nucleotide sequence ID" value="NZ_JAPFQN010000005.1"/>
</dbReference>
<dbReference type="Gene3D" id="1.10.3470.10">
    <property type="entry name" value="ABC transporter involved in vitamin B12 uptake, BtuC"/>
    <property type="match status" value="1"/>
</dbReference>
<keyword evidence="7 9" id="KW-0472">Membrane</keyword>
<feature type="transmembrane region" description="Helical" evidence="9">
    <location>
        <begin position="204"/>
        <end position="223"/>
    </location>
</feature>
<evidence type="ECO:0000256" key="8">
    <source>
        <dbReference type="RuleBase" id="RU003943"/>
    </source>
</evidence>
<evidence type="ECO:0000256" key="9">
    <source>
        <dbReference type="SAM" id="Phobius"/>
    </source>
</evidence>
<feature type="transmembrane region" description="Helical" evidence="9">
    <location>
        <begin position="89"/>
        <end position="108"/>
    </location>
</feature>
<dbReference type="PANTHER" id="PTHR30477">
    <property type="entry name" value="ABC-TRANSPORTER METAL-BINDING PROTEIN"/>
    <property type="match status" value="1"/>
</dbReference>
<feature type="transmembrane region" description="Helical" evidence="9">
    <location>
        <begin position="143"/>
        <end position="162"/>
    </location>
</feature>
<dbReference type="PANTHER" id="PTHR30477:SF8">
    <property type="entry name" value="METAL TRANSPORT SYSTEM MEMBRANE PROTEIN CT_070-RELATED"/>
    <property type="match status" value="1"/>
</dbReference>
<keyword evidence="4" id="KW-1003">Cell membrane</keyword>
<evidence type="ECO:0000256" key="1">
    <source>
        <dbReference type="ARBA" id="ARBA00004651"/>
    </source>
</evidence>
<dbReference type="EMBL" id="JAPFQN010000005">
    <property type="protein sequence ID" value="MCX2744255.1"/>
    <property type="molecule type" value="Genomic_DNA"/>
</dbReference>
<dbReference type="InterPro" id="IPR037294">
    <property type="entry name" value="ABC_BtuC-like"/>
</dbReference>